<accession>A0A9P9APV9</accession>
<evidence type="ECO:0000256" key="1">
    <source>
        <dbReference type="SAM" id="MobiDB-lite"/>
    </source>
</evidence>
<feature type="region of interest" description="Disordered" evidence="1">
    <location>
        <begin position="1"/>
        <end position="49"/>
    </location>
</feature>
<dbReference type="EMBL" id="JAGPYM010000009">
    <property type="protein sequence ID" value="KAH6890350.1"/>
    <property type="molecule type" value="Genomic_DNA"/>
</dbReference>
<feature type="region of interest" description="Disordered" evidence="1">
    <location>
        <begin position="207"/>
        <end position="232"/>
    </location>
</feature>
<sequence length="341" mass="37537">MLSTHKRSKLTRWLRLRKQPRPRCTPDNCSPYAQTLSEQKPLSGPHVPRRPNWLLFPSIRRGKSNSQSADWNSLPKAFDAESKVTSTHTQNLGGPPVPRRKSLGDIFHRTKWSHESSGSIDKKIDANLNQRKTLDMCPLNSEPSQIVIDTLQMFQEPDTFKPTPEYDPPKLDVLSDFHQGNLNRSSTFRNSLDNAAADIKKKYDSTHSSLYEDPGASRLSSRHKSLPTHDPKSLVNVENSISLFGPTSQLSVSPITEKGSSNTASACQSCGAPTFCRSPDERGIPLHQLDRILGDSIGLRTPPLTSKVPAAAALLDPEHDGNSTRAMLTGSSLAPVQLHGG</sequence>
<evidence type="ECO:0000313" key="3">
    <source>
        <dbReference type="Proteomes" id="UP000777438"/>
    </source>
</evidence>
<feature type="compositionally biased region" description="Polar residues" evidence="1">
    <location>
        <begin position="27"/>
        <end position="40"/>
    </location>
</feature>
<dbReference type="Proteomes" id="UP000777438">
    <property type="component" value="Unassembled WGS sequence"/>
</dbReference>
<comment type="caution">
    <text evidence="2">The sequence shown here is derived from an EMBL/GenBank/DDBJ whole genome shotgun (WGS) entry which is preliminary data.</text>
</comment>
<name>A0A9P9APV9_9HYPO</name>
<gene>
    <name evidence="2" type="ORF">B0T10DRAFT_485620</name>
</gene>
<feature type="region of interest" description="Disordered" evidence="1">
    <location>
        <begin position="319"/>
        <end position="341"/>
    </location>
</feature>
<evidence type="ECO:0000313" key="2">
    <source>
        <dbReference type="EMBL" id="KAH6890350.1"/>
    </source>
</evidence>
<proteinExistence type="predicted"/>
<protein>
    <submittedName>
        <fullName evidence="2">Uncharacterized protein</fullName>
    </submittedName>
</protein>
<dbReference type="AlphaFoldDB" id="A0A9P9APV9"/>
<organism evidence="2 3">
    <name type="scientific">Thelonectria olida</name>
    <dbReference type="NCBI Taxonomy" id="1576542"/>
    <lineage>
        <taxon>Eukaryota</taxon>
        <taxon>Fungi</taxon>
        <taxon>Dikarya</taxon>
        <taxon>Ascomycota</taxon>
        <taxon>Pezizomycotina</taxon>
        <taxon>Sordariomycetes</taxon>
        <taxon>Hypocreomycetidae</taxon>
        <taxon>Hypocreales</taxon>
        <taxon>Nectriaceae</taxon>
        <taxon>Thelonectria</taxon>
    </lineage>
</organism>
<feature type="compositionally biased region" description="Basic residues" evidence="1">
    <location>
        <begin position="1"/>
        <end position="21"/>
    </location>
</feature>
<dbReference type="OrthoDB" id="5066694at2759"/>
<feature type="compositionally biased region" description="Polar residues" evidence="1">
    <location>
        <begin position="323"/>
        <end position="334"/>
    </location>
</feature>
<reference evidence="2 3" key="1">
    <citation type="journal article" date="2021" name="Nat. Commun.">
        <title>Genetic determinants of endophytism in the Arabidopsis root mycobiome.</title>
        <authorList>
            <person name="Mesny F."/>
            <person name="Miyauchi S."/>
            <person name="Thiergart T."/>
            <person name="Pickel B."/>
            <person name="Atanasova L."/>
            <person name="Karlsson M."/>
            <person name="Huettel B."/>
            <person name="Barry K.W."/>
            <person name="Haridas S."/>
            <person name="Chen C."/>
            <person name="Bauer D."/>
            <person name="Andreopoulos W."/>
            <person name="Pangilinan J."/>
            <person name="LaButti K."/>
            <person name="Riley R."/>
            <person name="Lipzen A."/>
            <person name="Clum A."/>
            <person name="Drula E."/>
            <person name="Henrissat B."/>
            <person name="Kohler A."/>
            <person name="Grigoriev I.V."/>
            <person name="Martin F.M."/>
            <person name="Hacquard S."/>
        </authorList>
    </citation>
    <scope>NUCLEOTIDE SEQUENCE [LARGE SCALE GENOMIC DNA]</scope>
    <source>
        <strain evidence="2 3">MPI-CAGE-CH-0241</strain>
    </source>
</reference>
<keyword evidence="3" id="KW-1185">Reference proteome</keyword>